<dbReference type="GO" id="GO:0005524">
    <property type="term" value="F:ATP binding"/>
    <property type="evidence" value="ECO:0007669"/>
    <property type="project" value="UniProtKB-UniRule"/>
</dbReference>
<name>A0A5C5Z036_9BACT</name>
<feature type="binding site" evidence="3">
    <location>
        <begin position="782"/>
        <end position="789"/>
    </location>
    <ligand>
        <name>ATP</name>
        <dbReference type="ChEBI" id="CHEBI:30616"/>
    </ligand>
</feature>
<dbReference type="Proteomes" id="UP000315010">
    <property type="component" value="Unassembled WGS sequence"/>
</dbReference>
<keyword evidence="8" id="KW-1185">Reference proteome</keyword>
<protein>
    <submittedName>
        <fullName evidence="7">FtsK-like domain-containing protein</fullName>
    </submittedName>
</protein>
<evidence type="ECO:0000313" key="8">
    <source>
        <dbReference type="Proteomes" id="UP000315010"/>
    </source>
</evidence>
<dbReference type="PROSITE" id="PS50901">
    <property type="entry name" value="FTSK"/>
    <property type="match status" value="1"/>
</dbReference>
<evidence type="ECO:0000259" key="6">
    <source>
        <dbReference type="PROSITE" id="PS50901"/>
    </source>
</evidence>
<keyword evidence="2 3" id="KW-0067">ATP-binding</keyword>
<evidence type="ECO:0000256" key="4">
    <source>
        <dbReference type="SAM" id="MobiDB-lite"/>
    </source>
</evidence>
<dbReference type="PANTHER" id="PTHR22683">
    <property type="entry name" value="SPORULATION PROTEIN RELATED"/>
    <property type="match status" value="1"/>
</dbReference>
<comment type="caution">
    <text evidence="7">The sequence shown here is derived from an EMBL/GenBank/DDBJ whole genome shotgun (WGS) entry which is preliminary data.</text>
</comment>
<gene>
    <name evidence="7" type="ORF">CA13_21310</name>
</gene>
<keyword evidence="5" id="KW-0472">Membrane</keyword>
<feature type="domain" description="FtsK" evidence="6">
    <location>
        <begin position="763"/>
        <end position="959"/>
    </location>
</feature>
<feature type="transmembrane region" description="Helical" evidence="5">
    <location>
        <begin position="227"/>
        <end position="247"/>
    </location>
</feature>
<sequence>MKDNSVHPTGLLSPTRQSRLLKGIRQRFESSVTDHGALALRHASQIDEQKQTFDLRRQEKTDECRLLRRDTLKTWDEAEEILIRQYEAFAIQNRDEQNRLTAIFRRKSAEGKAKIEHKVAARCQAVEYQYAQRKNRPGQQRDKELSEIDNAIQPIIRSLQLGRELTVERLDHLPTVPPPETPEEDQRVPPPKNTKETVNSINELTKRCEETVLLMYAGLASKIIDSYYLPGTVVLVCILWVIGTYLYQPQTPSLVVAGVGTVITILIGFIAYFILMWPLKKLTRRLYPIVERLAAAADECAQVGRELSIQTASVASADLLAQRQSHLASAARWKTKQLDQLEKDLEIEQQHARRSLVESLHTENENFAAKRTRIMDSMRMRADAVANQITGELARNAEQLQNERDASETRRRNECRHLVQRLEQGVEHGFDRMTQATQQVENQFPKWETVVAQPPLSANGIDFVPVGSLQVNHHLKEVFQHPGVESTFGDSFHSIPIPETCPVVLHRRLHSGLIITAPPSFMNRAIETAHQILWRLLSGSPAGQCKLTLLDPLGRGQNFTSFMALADHDPSIVGHRVWTSDAQINERFAELSQHVEDVLQASLRDRFERIEDYNELAGSMAEPYRAVAAIGFPEGLTREGYKHLLALVESGLRCGIFLILVCDSTRPWPADMPMPNSEKAMRLAIDQAGDWHVTSDGLDELPFAPMELPSGKLRDALVEKIGTEAVEASRVEIPLESILNPDQAGLGNASDGVDIPVGSQGAQRVLDLDLGEGVRQHVLIAGKTGSGKSTLLHAIITSGAYRYTPDELQFYLLDFKKGVEFKPYADECFPHARVIGIESEREFGRSVLQRLDAELQHRGEKFRAAGVQELGEYRAQTGSVMPRIMLVVDEFQELFVRDDRLAGDCTMLLDRLVRQGRSFGMHVVLSSQSLAGAYSLPRATLGQMAVRIAMQCSESDAALILADDNTAARLINRPGEAIYNNAGGLIEGNQPFQVAWLSSSAHRNLLSQIAKRDGKFVKSLPPAVVFEGNRPCRWTPLLADAAEDSAAPQTLQGLLGEAVEIGPPVSVKLTRDTGRNLLVIAPPDSRGAVLATCLASFQHNATRLEVIYFDGNRMDDGESLSGWLSEAGISAKTVKLRDAEQEIIKVRQMIKERGERDTESEGTPPPVLVVIDPLERFRELRQEESFNFSLDAASSPMSGSVALQETLRDGPPVNVFVGVVCGSGETLTRWLPRTAQHDLELRVLGRMNAADSSLLIDNPMASELSAATMLMYDDADGQIRKFRQCDRPTASDVAKWLSE</sequence>
<evidence type="ECO:0000256" key="2">
    <source>
        <dbReference type="ARBA" id="ARBA00022840"/>
    </source>
</evidence>
<dbReference type="EMBL" id="SJPJ01000001">
    <property type="protein sequence ID" value="TWT80685.1"/>
    <property type="molecule type" value="Genomic_DNA"/>
</dbReference>
<evidence type="ECO:0000313" key="7">
    <source>
        <dbReference type="EMBL" id="TWT80685.1"/>
    </source>
</evidence>
<evidence type="ECO:0000256" key="5">
    <source>
        <dbReference type="SAM" id="Phobius"/>
    </source>
</evidence>
<dbReference type="CDD" id="cd01127">
    <property type="entry name" value="TrwB_TraG_TraD_VirD4"/>
    <property type="match status" value="1"/>
</dbReference>
<proteinExistence type="predicted"/>
<dbReference type="Gene3D" id="3.40.50.300">
    <property type="entry name" value="P-loop containing nucleotide triphosphate hydrolases"/>
    <property type="match status" value="3"/>
</dbReference>
<dbReference type="Pfam" id="PF01580">
    <property type="entry name" value="FtsK_SpoIIIE"/>
    <property type="match status" value="1"/>
</dbReference>
<evidence type="ECO:0000256" key="1">
    <source>
        <dbReference type="ARBA" id="ARBA00022741"/>
    </source>
</evidence>
<dbReference type="InterPro" id="IPR027417">
    <property type="entry name" value="P-loop_NTPase"/>
</dbReference>
<evidence type="ECO:0000256" key="3">
    <source>
        <dbReference type="PROSITE-ProRule" id="PRU00289"/>
    </source>
</evidence>
<accession>A0A5C5Z036</accession>
<dbReference type="PANTHER" id="PTHR22683:SF41">
    <property type="entry name" value="DNA TRANSLOCASE FTSK"/>
    <property type="match status" value="1"/>
</dbReference>
<reference evidence="7 8" key="1">
    <citation type="submission" date="2019-02" db="EMBL/GenBank/DDBJ databases">
        <title>Deep-cultivation of Planctomycetes and their phenomic and genomic characterization uncovers novel biology.</title>
        <authorList>
            <person name="Wiegand S."/>
            <person name="Jogler M."/>
            <person name="Boedeker C."/>
            <person name="Pinto D."/>
            <person name="Vollmers J."/>
            <person name="Rivas-Marin E."/>
            <person name="Kohn T."/>
            <person name="Peeters S.H."/>
            <person name="Heuer A."/>
            <person name="Rast P."/>
            <person name="Oberbeckmann S."/>
            <person name="Bunk B."/>
            <person name="Jeske O."/>
            <person name="Meyerdierks A."/>
            <person name="Storesund J.E."/>
            <person name="Kallscheuer N."/>
            <person name="Luecker S."/>
            <person name="Lage O.M."/>
            <person name="Pohl T."/>
            <person name="Merkel B.J."/>
            <person name="Hornburger P."/>
            <person name="Mueller R.-W."/>
            <person name="Bruemmer F."/>
            <person name="Labrenz M."/>
            <person name="Spormann A.M."/>
            <person name="Op Den Camp H."/>
            <person name="Overmann J."/>
            <person name="Amann R."/>
            <person name="Jetten M.S.M."/>
            <person name="Mascher T."/>
            <person name="Medema M.H."/>
            <person name="Devos D.P."/>
            <person name="Kaster A.-K."/>
            <person name="Ovreas L."/>
            <person name="Rohde M."/>
            <person name="Galperin M.Y."/>
            <person name="Jogler C."/>
        </authorList>
    </citation>
    <scope>NUCLEOTIDE SEQUENCE [LARGE SCALE GENOMIC DNA]</scope>
    <source>
        <strain evidence="7 8">CA13</strain>
    </source>
</reference>
<dbReference type="GO" id="GO:0003677">
    <property type="term" value="F:DNA binding"/>
    <property type="evidence" value="ECO:0007669"/>
    <property type="project" value="InterPro"/>
</dbReference>
<feature type="region of interest" description="Disordered" evidence="4">
    <location>
        <begin position="172"/>
        <end position="197"/>
    </location>
</feature>
<dbReference type="InterPro" id="IPR002543">
    <property type="entry name" value="FtsK_dom"/>
</dbReference>
<keyword evidence="5" id="KW-0812">Transmembrane</keyword>
<keyword evidence="5" id="KW-1133">Transmembrane helix</keyword>
<dbReference type="OrthoDB" id="9807790at2"/>
<dbReference type="RefSeq" id="WP_146395886.1">
    <property type="nucleotide sequence ID" value="NZ_SJPJ01000001.1"/>
</dbReference>
<dbReference type="InterPro" id="IPR050206">
    <property type="entry name" value="FtsK/SpoIIIE/SftA"/>
</dbReference>
<dbReference type="SUPFAM" id="SSF52540">
    <property type="entry name" value="P-loop containing nucleoside triphosphate hydrolases"/>
    <property type="match status" value="1"/>
</dbReference>
<feature type="transmembrane region" description="Helical" evidence="5">
    <location>
        <begin position="253"/>
        <end position="275"/>
    </location>
</feature>
<keyword evidence="1 3" id="KW-0547">Nucleotide-binding</keyword>
<organism evidence="7 8">
    <name type="scientific">Novipirellula herctigrandis</name>
    <dbReference type="NCBI Taxonomy" id="2527986"/>
    <lineage>
        <taxon>Bacteria</taxon>
        <taxon>Pseudomonadati</taxon>
        <taxon>Planctomycetota</taxon>
        <taxon>Planctomycetia</taxon>
        <taxon>Pirellulales</taxon>
        <taxon>Pirellulaceae</taxon>
        <taxon>Novipirellula</taxon>
    </lineage>
</organism>